<accession>A0A8X7BX81</accession>
<proteinExistence type="predicted"/>
<name>A0A8X7BX81_9ARAC</name>
<dbReference type="AlphaFoldDB" id="A0A8X7BX81"/>
<comment type="caution">
    <text evidence="1">The sequence shown here is derived from an EMBL/GenBank/DDBJ whole genome shotgun (WGS) entry which is preliminary data.</text>
</comment>
<evidence type="ECO:0000313" key="2">
    <source>
        <dbReference type="Proteomes" id="UP000886998"/>
    </source>
</evidence>
<sequence length="75" mass="8833">MKEILPLIIDEAGIVVGRQSFNYAQQMYNQRVKIDVVHWNRRKVGKLGKHCCKRKTKSMRKKKDCCMVLESPVNR</sequence>
<reference evidence="1" key="1">
    <citation type="submission" date="2020-08" db="EMBL/GenBank/DDBJ databases">
        <title>Multicomponent nature underlies the extraordinary mechanical properties of spider dragline silk.</title>
        <authorList>
            <person name="Kono N."/>
            <person name="Nakamura H."/>
            <person name="Mori M."/>
            <person name="Yoshida Y."/>
            <person name="Ohtoshi R."/>
            <person name="Malay A.D."/>
            <person name="Moran D.A.P."/>
            <person name="Tomita M."/>
            <person name="Numata K."/>
            <person name="Arakawa K."/>
        </authorList>
    </citation>
    <scope>NUCLEOTIDE SEQUENCE</scope>
</reference>
<protein>
    <submittedName>
        <fullName evidence="1">Uncharacterized protein</fullName>
    </submittedName>
</protein>
<dbReference type="EMBL" id="BMAV01004731">
    <property type="protein sequence ID" value="GFY45259.1"/>
    <property type="molecule type" value="Genomic_DNA"/>
</dbReference>
<gene>
    <name evidence="1" type="ORF">TNIN_348051</name>
</gene>
<keyword evidence="2" id="KW-1185">Reference proteome</keyword>
<organism evidence="1 2">
    <name type="scientific">Trichonephila inaurata madagascariensis</name>
    <dbReference type="NCBI Taxonomy" id="2747483"/>
    <lineage>
        <taxon>Eukaryota</taxon>
        <taxon>Metazoa</taxon>
        <taxon>Ecdysozoa</taxon>
        <taxon>Arthropoda</taxon>
        <taxon>Chelicerata</taxon>
        <taxon>Arachnida</taxon>
        <taxon>Araneae</taxon>
        <taxon>Araneomorphae</taxon>
        <taxon>Entelegynae</taxon>
        <taxon>Araneoidea</taxon>
        <taxon>Nephilidae</taxon>
        <taxon>Trichonephila</taxon>
        <taxon>Trichonephila inaurata</taxon>
    </lineage>
</organism>
<dbReference type="Proteomes" id="UP000886998">
    <property type="component" value="Unassembled WGS sequence"/>
</dbReference>
<evidence type="ECO:0000313" key="1">
    <source>
        <dbReference type="EMBL" id="GFY45259.1"/>
    </source>
</evidence>